<name>A0A9N8ENI7_9STRA</name>
<reference evidence="1" key="1">
    <citation type="submission" date="2020-06" db="EMBL/GenBank/DDBJ databases">
        <authorList>
            <consortium name="Plant Systems Biology data submission"/>
        </authorList>
    </citation>
    <scope>NUCLEOTIDE SEQUENCE</scope>
    <source>
        <strain evidence="1">D6</strain>
    </source>
</reference>
<sequence length="136" mass="15082">MHTDGGNTNDTTEAVLIPSSRFAVTPTTALHNVVDYLQKNEYFSNCKVFYSDPPGSFQNLVFPQFGQSIAPNEKIELVPADAENGTDAFKWKSHNVVSGNTITNAFKILTQKRLTFEKVPRELPITTGMKIGLVVY</sequence>
<protein>
    <submittedName>
        <fullName evidence="1">Uncharacterized protein</fullName>
    </submittedName>
</protein>
<dbReference type="EMBL" id="CAICTM010001230">
    <property type="protein sequence ID" value="CAB9521780.1"/>
    <property type="molecule type" value="Genomic_DNA"/>
</dbReference>
<proteinExistence type="predicted"/>
<keyword evidence="2" id="KW-1185">Reference proteome</keyword>
<evidence type="ECO:0000313" key="2">
    <source>
        <dbReference type="Proteomes" id="UP001153069"/>
    </source>
</evidence>
<dbReference type="AlphaFoldDB" id="A0A9N8ENI7"/>
<comment type="caution">
    <text evidence="1">The sequence shown here is derived from an EMBL/GenBank/DDBJ whole genome shotgun (WGS) entry which is preliminary data.</text>
</comment>
<accession>A0A9N8ENI7</accession>
<dbReference type="Proteomes" id="UP001153069">
    <property type="component" value="Unassembled WGS sequence"/>
</dbReference>
<evidence type="ECO:0000313" key="1">
    <source>
        <dbReference type="EMBL" id="CAB9521780.1"/>
    </source>
</evidence>
<gene>
    <name evidence="1" type="ORF">SEMRO_1232_G254670.1</name>
</gene>
<organism evidence="1 2">
    <name type="scientific">Seminavis robusta</name>
    <dbReference type="NCBI Taxonomy" id="568900"/>
    <lineage>
        <taxon>Eukaryota</taxon>
        <taxon>Sar</taxon>
        <taxon>Stramenopiles</taxon>
        <taxon>Ochrophyta</taxon>
        <taxon>Bacillariophyta</taxon>
        <taxon>Bacillariophyceae</taxon>
        <taxon>Bacillariophycidae</taxon>
        <taxon>Naviculales</taxon>
        <taxon>Naviculaceae</taxon>
        <taxon>Seminavis</taxon>
    </lineage>
</organism>